<dbReference type="AlphaFoldDB" id="A0A8R1IJD9"/>
<accession>A0A8R1IJD9</accession>
<reference evidence="1" key="2">
    <citation type="submission" date="2022-06" db="UniProtKB">
        <authorList>
            <consortium name="EnsemblMetazoa"/>
        </authorList>
    </citation>
    <scope>IDENTIFICATION</scope>
    <source>
        <strain evidence="1">DF5081</strain>
    </source>
</reference>
<dbReference type="EnsemblMetazoa" id="CJA37547.1">
    <property type="protein sequence ID" value="CJA37547.1"/>
    <property type="gene ID" value="WBGene00213394"/>
</dbReference>
<proteinExistence type="predicted"/>
<reference evidence="2" key="1">
    <citation type="submission" date="2010-08" db="EMBL/GenBank/DDBJ databases">
        <authorList>
            <consortium name="Caenorhabditis japonica Sequencing Consortium"/>
            <person name="Wilson R.K."/>
        </authorList>
    </citation>
    <scope>NUCLEOTIDE SEQUENCE [LARGE SCALE GENOMIC DNA]</scope>
    <source>
        <strain evidence="2">DF5081</strain>
    </source>
</reference>
<organism evidence="1 2">
    <name type="scientific">Caenorhabditis japonica</name>
    <dbReference type="NCBI Taxonomy" id="281687"/>
    <lineage>
        <taxon>Eukaryota</taxon>
        <taxon>Metazoa</taxon>
        <taxon>Ecdysozoa</taxon>
        <taxon>Nematoda</taxon>
        <taxon>Chromadorea</taxon>
        <taxon>Rhabditida</taxon>
        <taxon>Rhabditina</taxon>
        <taxon>Rhabditomorpha</taxon>
        <taxon>Rhabditoidea</taxon>
        <taxon>Rhabditidae</taxon>
        <taxon>Peloderinae</taxon>
        <taxon>Caenorhabditis</taxon>
    </lineage>
</organism>
<evidence type="ECO:0000313" key="2">
    <source>
        <dbReference type="Proteomes" id="UP000005237"/>
    </source>
</evidence>
<name>A0A8R1IJD9_CAEJA</name>
<protein>
    <submittedName>
        <fullName evidence="1">Uncharacterized protein</fullName>
    </submittedName>
</protein>
<evidence type="ECO:0000313" key="1">
    <source>
        <dbReference type="EnsemblMetazoa" id="CJA37547.1"/>
    </source>
</evidence>
<sequence length="94" mass="10701">MQPHLLDICTRKSVVDVGNMLEDREMLKDGAVERIRCSNFEDFPSSYVIFMRTSGILTMIKMILEPVIQEKYNIVGNTDKLINLTVLQIGPAKN</sequence>
<dbReference type="Proteomes" id="UP000005237">
    <property type="component" value="Unassembled WGS sequence"/>
</dbReference>
<keyword evidence="2" id="KW-1185">Reference proteome</keyword>